<feature type="transmembrane region" description="Helical" evidence="1">
    <location>
        <begin position="75"/>
        <end position="94"/>
    </location>
</feature>
<evidence type="ECO:0000256" key="1">
    <source>
        <dbReference type="SAM" id="Phobius"/>
    </source>
</evidence>
<feature type="transmembrane region" description="Helical" evidence="1">
    <location>
        <begin position="154"/>
        <end position="177"/>
    </location>
</feature>
<dbReference type="AlphaFoldDB" id="A0A0A8J3F3"/>
<organism evidence="2">
    <name type="scientific">Escherichia coli</name>
    <dbReference type="NCBI Taxonomy" id="562"/>
    <lineage>
        <taxon>Bacteria</taxon>
        <taxon>Pseudomonadati</taxon>
        <taxon>Pseudomonadota</taxon>
        <taxon>Gammaproteobacteria</taxon>
        <taxon>Enterobacterales</taxon>
        <taxon>Enterobacteriaceae</taxon>
        <taxon>Escherichia</taxon>
    </lineage>
</organism>
<dbReference type="EMBL" id="AB811610">
    <property type="protein sequence ID" value="BAQ00781.1"/>
    <property type="molecule type" value="Genomic_DNA"/>
</dbReference>
<sequence length="401" mass="45624">MIKKILKLLSGPALGHLITIALTPYFMYHYSPSIFGIYAFFTAILGVFVSISTLRFDAVLLICENQEVSNVIKTACICSLLMSALIASVCLLLGYEFWIYVFVSLLGLSLQLIVTSIFLRNNKHLHSSLFNFIFIISIPIFQALLTHYNMVNGLLLGHSLASLLYLIIVMPILCLSVRCGSKNTNLRNILYSYNSYYTLNAGSVFINSVSNQLLPFAIKFIYGVEILGLINILQRLIITPIGFILRIFIQVYNREFSFYLRGGEPQKARLVFIKTIKLTFICSSITFLILLAVLFGKTLVSDIILLSGKFGTWVNVYRYVPIMLLLLAFQILVIPVSQSLTFIKKHKLQFNLELIRLIGLITISIFSYLMGLTNYYFLFIYVLFQSIIYVCLLHIIFKCTK</sequence>
<feature type="transmembrane region" description="Helical" evidence="1">
    <location>
        <begin position="100"/>
        <end position="119"/>
    </location>
</feature>
<feature type="transmembrane region" description="Helical" evidence="1">
    <location>
        <begin position="128"/>
        <end position="148"/>
    </location>
</feature>
<feature type="transmembrane region" description="Helical" evidence="1">
    <location>
        <begin position="348"/>
        <end position="369"/>
    </location>
</feature>
<evidence type="ECO:0000313" key="2">
    <source>
        <dbReference type="EMBL" id="BAQ00781.1"/>
    </source>
</evidence>
<name>A0A0A8J3F3_ECOLX</name>
<reference evidence="2" key="1">
    <citation type="journal article" date="2014" name="DNA Res.">
        <title>A complete view of the genetic diversity of the Escherichia coli O-antigen biosynthesis gene cluster.</title>
        <authorList>
            <person name="Iguchi A."/>
            <person name="Iyoda S."/>
            <person name="Kikuchi T."/>
            <person name="Ogura Y."/>
            <person name="Katsura K."/>
            <person name="Ohnishi M."/>
            <person name="Hayashi T."/>
            <person name="Thomson N.R."/>
        </authorList>
    </citation>
    <scope>NUCLEOTIDE SEQUENCE</scope>
    <source>
        <strain evidence="2">P2a</strain>
    </source>
</reference>
<dbReference type="RefSeq" id="WP_115189665.1">
    <property type="nucleotide sequence ID" value="NZ_JBEFLX010000031.1"/>
</dbReference>
<keyword evidence="1" id="KW-0812">Transmembrane</keyword>
<feature type="transmembrane region" description="Helical" evidence="1">
    <location>
        <begin position="316"/>
        <end position="336"/>
    </location>
</feature>
<gene>
    <name evidence="2" type="primary">wzx</name>
</gene>
<proteinExistence type="predicted"/>
<feature type="transmembrane region" description="Helical" evidence="1">
    <location>
        <begin position="375"/>
        <end position="397"/>
    </location>
</feature>
<feature type="transmembrane region" description="Helical" evidence="1">
    <location>
        <begin position="12"/>
        <end position="31"/>
    </location>
</feature>
<feature type="transmembrane region" description="Helical" evidence="1">
    <location>
        <begin position="37"/>
        <end position="63"/>
    </location>
</feature>
<keyword evidence="1" id="KW-1133">Transmembrane helix</keyword>
<keyword evidence="1" id="KW-0472">Membrane</keyword>
<accession>A0A0A8J3F3</accession>
<protein>
    <submittedName>
        <fullName evidence="2">O-antigen flippase</fullName>
    </submittedName>
</protein>
<feature type="transmembrane region" description="Helical" evidence="1">
    <location>
        <begin position="226"/>
        <end position="249"/>
    </location>
</feature>
<feature type="transmembrane region" description="Helical" evidence="1">
    <location>
        <begin position="189"/>
        <end position="206"/>
    </location>
</feature>
<feature type="transmembrane region" description="Helical" evidence="1">
    <location>
        <begin position="270"/>
        <end position="296"/>
    </location>
</feature>